<dbReference type="NCBIfam" id="TIGR01494">
    <property type="entry name" value="ATPase_P-type"/>
    <property type="match status" value="2"/>
</dbReference>
<feature type="transmembrane region" description="Helical" evidence="11">
    <location>
        <begin position="250"/>
        <end position="272"/>
    </location>
</feature>
<dbReference type="SMART" id="SM00831">
    <property type="entry name" value="Cation_ATPase_N"/>
    <property type="match status" value="1"/>
</dbReference>
<keyword evidence="9 11" id="KW-1133">Transmembrane helix</keyword>
<dbReference type="InterPro" id="IPR006068">
    <property type="entry name" value="ATPase_P-typ_cation-transptr_C"/>
</dbReference>
<dbReference type="InterPro" id="IPR001757">
    <property type="entry name" value="P_typ_ATPase"/>
</dbReference>
<dbReference type="InterPro" id="IPR036412">
    <property type="entry name" value="HAD-like_sf"/>
</dbReference>
<feature type="transmembrane region" description="Helical" evidence="11">
    <location>
        <begin position="875"/>
        <end position="895"/>
    </location>
</feature>
<evidence type="ECO:0000256" key="11">
    <source>
        <dbReference type="SAM" id="Phobius"/>
    </source>
</evidence>
<dbReference type="Gene3D" id="3.40.50.1000">
    <property type="entry name" value="HAD superfamily/HAD-like"/>
    <property type="match status" value="1"/>
</dbReference>
<proteinExistence type="inferred from homology"/>
<dbReference type="GO" id="GO:1990573">
    <property type="term" value="P:potassium ion import across plasma membrane"/>
    <property type="evidence" value="ECO:0007669"/>
    <property type="project" value="TreeGrafter"/>
</dbReference>
<organism evidence="13 14">
    <name type="scientific">Desulfurispirillum indicum (strain ATCC BAA-1389 / DSM 22839 / S5)</name>
    <dbReference type="NCBI Taxonomy" id="653733"/>
    <lineage>
        <taxon>Bacteria</taxon>
        <taxon>Pseudomonadati</taxon>
        <taxon>Chrysiogenota</taxon>
        <taxon>Chrysiogenia</taxon>
        <taxon>Chrysiogenales</taxon>
        <taxon>Chrysiogenaceae</taxon>
        <taxon>Desulfurispirillum</taxon>
    </lineage>
</organism>
<dbReference type="FunFam" id="3.40.1110.10:FF:000094">
    <property type="entry name" value="Cation-transporting P-type ATPase"/>
    <property type="match status" value="1"/>
</dbReference>
<feature type="transmembrane region" description="Helical" evidence="11">
    <location>
        <begin position="87"/>
        <end position="103"/>
    </location>
</feature>
<dbReference type="STRING" id="653733.Selin_1259"/>
<dbReference type="InterPro" id="IPR008250">
    <property type="entry name" value="ATPase_P-typ_transduc_dom_A_sf"/>
</dbReference>
<dbReference type="InterPro" id="IPR023298">
    <property type="entry name" value="ATPase_P-typ_TM_dom_sf"/>
</dbReference>
<dbReference type="RefSeq" id="WP_013505875.1">
    <property type="nucleotide sequence ID" value="NC_014836.1"/>
</dbReference>
<evidence type="ECO:0000256" key="4">
    <source>
        <dbReference type="ARBA" id="ARBA00022692"/>
    </source>
</evidence>
<dbReference type="Pfam" id="PF00689">
    <property type="entry name" value="Cation_ATPase_C"/>
    <property type="match status" value="1"/>
</dbReference>
<dbReference type="InterPro" id="IPR044492">
    <property type="entry name" value="P_typ_ATPase_HD_dom"/>
</dbReference>
<dbReference type="EMBL" id="CP002432">
    <property type="protein sequence ID" value="ADU65994.1"/>
    <property type="molecule type" value="Genomic_DNA"/>
</dbReference>
<evidence type="ECO:0000256" key="10">
    <source>
        <dbReference type="ARBA" id="ARBA00023136"/>
    </source>
</evidence>
<dbReference type="FunFam" id="3.40.50.1000:FF:000028">
    <property type="entry name" value="Calcium-transporting P-type ATPase, putative"/>
    <property type="match status" value="1"/>
</dbReference>
<keyword evidence="8" id="KW-1278">Translocase</keyword>
<evidence type="ECO:0000256" key="1">
    <source>
        <dbReference type="ARBA" id="ARBA00004651"/>
    </source>
</evidence>
<evidence type="ECO:0000256" key="5">
    <source>
        <dbReference type="ARBA" id="ARBA00022723"/>
    </source>
</evidence>
<dbReference type="GO" id="GO:1902600">
    <property type="term" value="P:proton transmembrane transport"/>
    <property type="evidence" value="ECO:0007669"/>
    <property type="project" value="TreeGrafter"/>
</dbReference>
<dbReference type="FunCoup" id="E6W518">
    <property type="interactions" value="206"/>
</dbReference>
<dbReference type="AlphaFoldDB" id="E6W518"/>
<dbReference type="GO" id="GO:0016887">
    <property type="term" value="F:ATP hydrolysis activity"/>
    <property type="evidence" value="ECO:0007669"/>
    <property type="project" value="InterPro"/>
</dbReference>
<dbReference type="KEGG" id="din:Selin_1259"/>
<dbReference type="CDD" id="cd02080">
    <property type="entry name" value="P-type_ATPase_cation"/>
    <property type="match status" value="1"/>
</dbReference>
<dbReference type="InterPro" id="IPR004014">
    <property type="entry name" value="ATPase_P-typ_cation-transptr_N"/>
</dbReference>
<dbReference type="GO" id="GO:0005391">
    <property type="term" value="F:P-type sodium:potassium-exchanging transporter activity"/>
    <property type="evidence" value="ECO:0007669"/>
    <property type="project" value="TreeGrafter"/>
</dbReference>
<keyword evidence="6" id="KW-0547">Nucleotide-binding</keyword>
<dbReference type="InterPro" id="IPR018303">
    <property type="entry name" value="ATPase_P-typ_P_site"/>
</dbReference>
<dbReference type="Pfam" id="PF13246">
    <property type="entry name" value="Cation_ATPase"/>
    <property type="match status" value="1"/>
</dbReference>
<dbReference type="SFLD" id="SFLDS00003">
    <property type="entry name" value="Haloacid_Dehalogenase"/>
    <property type="match status" value="1"/>
</dbReference>
<dbReference type="Pfam" id="PF00690">
    <property type="entry name" value="Cation_ATPase_N"/>
    <property type="match status" value="1"/>
</dbReference>
<dbReference type="PANTHER" id="PTHR43294">
    <property type="entry name" value="SODIUM/POTASSIUM-TRANSPORTING ATPASE SUBUNIT ALPHA"/>
    <property type="match status" value="1"/>
</dbReference>
<evidence type="ECO:0000256" key="2">
    <source>
        <dbReference type="ARBA" id="ARBA00005675"/>
    </source>
</evidence>
<dbReference type="SFLD" id="SFLDG00002">
    <property type="entry name" value="C1.7:_P-type_atpase_like"/>
    <property type="match status" value="1"/>
</dbReference>
<dbReference type="HOGENOM" id="CLU_002360_3_3_0"/>
<keyword evidence="4 11" id="KW-0812">Transmembrane</keyword>
<dbReference type="FunFam" id="3.40.50.1000:FF:000001">
    <property type="entry name" value="Phospholipid-transporting ATPase IC"/>
    <property type="match status" value="1"/>
</dbReference>
<comment type="subcellular location">
    <subcellularLocation>
        <location evidence="1">Cell membrane</location>
        <topology evidence="1">Multi-pass membrane protein</topology>
    </subcellularLocation>
</comment>
<feature type="transmembrane region" description="Helical" evidence="11">
    <location>
        <begin position="833"/>
        <end position="855"/>
    </location>
</feature>
<dbReference type="Proteomes" id="UP000002572">
    <property type="component" value="Chromosome"/>
</dbReference>
<comment type="similarity">
    <text evidence="2">Belongs to the cation transport ATPase (P-type) (TC 3.A.3) family. Type IIA subfamily.</text>
</comment>
<dbReference type="Gene3D" id="1.20.1110.10">
    <property type="entry name" value="Calcium-transporting ATPase, transmembrane domain"/>
    <property type="match status" value="1"/>
</dbReference>
<dbReference type="InterPro" id="IPR059000">
    <property type="entry name" value="ATPase_P-type_domA"/>
</dbReference>
<dbReference type="GO" id="GO:0005524">
    <property type="term" value="F:ATP binding"/>
    <property type="evidence" value="ECO:0007669"/>
    <property type="project" value="UniProtKB-KW"/>
</dbReference>
<dbReference type="PRINTS" id="PR00120">
    <property type="entry name" value="HATPASE"/>
</dbReference>
<keyword evidence="7" id="KW-0067">ATP-binding</keyword>
<keyword evidence="3" id="KW-1003">Cell membrane</keyword>
<dbReference type="PROSITE" id="PS00154">
    <property type="entry name" value="ATPASE_E1_E2"/>
    <property type="match status" value="1"/>
</dbReference>
<evidence type="ECO:0000256" key="8">
    <source>
        <dbReference type="ARBA" id="ARBA00022967"/>
    </source>
</evidence>
<evidence type="ECO:0000313" key="14">
    <source>
        <dbReference type="Proteomes" id="UP000002572"/>
    </source>
</evidence>
<dbReference type="PRINTS" id="PR00119">
    <property type="entry name" value="CATATPASE"/>
</dbReference>
<feature type="transmembrane region" description="Helical" evidence="11">
    <location>
        <begin position="770"/>
        <end position="791"/>
    </location>
</feature>
<dbReference type="InterPro" id="IPR023214">
    <property type="entry name" value="HAD_sf"/>
</dbReference>
<keyword evidence="14" id="KW-1185">Reference proteome</keyword>
<feature type="transmembrane region" description="Helical" evidence="11">
    <location>
        <begin position="803"/>
        <end position="821"/>
    </location>
</feature>
<dbReference type="FunFam" id="2.70.150.10:FF:000016">
    <property type="entry name" value="Calcium-transporting P-type ATPase putative"/>
    <property type="match status" value="1"/>
</dbReference>
<evidence type="ECO:0000256" key="9">
    <source>
        <dbReference type="ARBA" id="ARBA00022989"/>
    </source>
</evidence>
<dbReference type="OrthoDB" id="9760364at2"/>
<keyword evidence="10 11" id="KW-0472">Membrane</keyword>
<dbReference type="eggNOG" id="COG0474">
    <property type="taxonomic scope" value="Bacteria"/>
</dbReference>
<feature type="transmembrane region" description="Helical" evidence="11">
    <location>
        <begin position="696"/>
        <end position="722"/>
    </location>
</feature>
<dbReference type="SUPFAM" id="SSF81653">
    <property type="entry name" value="Calcium ATPase, transduction domain A"/>
    <property type="match status" value="1"/>
</dbReference>
<dbReference type="GO" id="GO:0006883">
    <property type="term" value="P:intracellular sodium ion homeostasis"/>
    <property type="evidence" value="ECO:0007669"/>
    <property type="project" value="TreeGrafter"/>
</dbReference>
<evidence type="ECO:0000256" key="7">
    <source>
        <dbReference type="ARBA" id="ARBA00022840"/>
    </source>
</evidence>
<evidence type="ECO:0000259" key="12">
    <source>
        <dbReference type="SMART" id="SM00831"/>
    </source>
</evidence>
<dbReference type="SFLD" id="SFLDF00027">
    <property type="entry name" value="p-type_atpase"/>
    <property type="match status" value="1"/>
</dbReference>
<reference evidence="13 14" key="1">
    <citation type="submission" date="2010-12" db="EMBL/GenBank/DDBJ databases">
        <title>Complete sequence of Desulfurispirillum indicum S5.</title>
        <authorList>
            <consortium name="US DOE Joint Genome Institute"/>
            <person name="Lucas S."/>
            <person name="Copeland A."/>
            <person name="Lapidus A."/>
            <person name="Cheng J.-F."/>
            <person name="Goodwin L."/>
            <person name="Pitluck S."/>
            <person name="Chertkov O."/>
            <person name="Held B."/>
            <person name="Detter J.C."/>
            <person name="Han C."/>
            <person name="Tapia R."/>
            <person name="Land M."/>
            <person name="Hauser L."/>
            <person name="Kyrpides N."/>
            <person name="Ivanova N."/>
            <person name="Mikhailova N."/>
            <person name="Haggblom M."/>
            <person name="Rauschenbach I."/>
            <person name="Bini E."/>
            <person name="Woyke T."/>
        </authorList>
    </citation>
    <scope>NUCLEOTIDE SEQUENCE [LARGE SCALE GENOMIC DNA]</scope>
    <source>
        <strain evidence="14">ATCC BAA-1389 / DSM 22839 / S5</strain>
    </source>
</reference>
<dbReference type="GO" id="GO:0046872">
    <property type="term" value="F:metal ion binding"/>
    <property type="evidence" value="ECO:0007669"/>
    <property type="project" value="UniProtKB-KW"/>
</dbReference>
<gene>
    <name evidence="13" type="ordered locus">Selin_1259</name>
</gene>
<evidence type="ECO:0000256" key="6">
    <source>
        <dbReference type="ARBA" id="ARBA00022741"/>
    </source>
</evidence>
<feature type="domain" description="Cation-transporting P-type ATPase N-terminal" evidence="12">
    <location>
        <begin position="10"/>
        <end position="83"/>
    </location>
</feature>
<dbReference type="InParanoid" id="E6W518"/>
<dbReference type="Pfam" id="PF00122">
    <property type="entry name" value="E1-E2_ATPase"/>
    <property type="match status" value="1"/>
</dbReference>
<dbReference type="GO" id="GO:0036376">
    <property type="term" value="P:sodium ion export across plasma membrane"/>
    <property type="evidence" value="ECO:0007669"/>
    <property type="project" value="TreeGrafter"/>
</dbReference>
<dbReference type="InterPro" id="IPR050510">
    <property type="entry name" value="Cation_transp_ATPase_P-type"/>
</dbReference>
<protein>
    <submittedName>
        <fullName evidence="13">ATPase, P-type (Transporting), HAD superfamily, subfamily IC</fullName>
    </submittedName>
</protein>
<name>E6W518_DESIS</name>
<dbReference type="SUPFAM" id="SSF56784">
    <property type="entry name" value="HAD-like"/>
    <property type="match status" value="1"/>
</dbReference>
<evidence type="ECO:0000256" key="3">
    <source>
        <dbReference type="ARBA" id="ARBA00022475"/>
    </source>
</evidence>
<dbReference type="SUPFAM" id="SSF81660">
    <property type="entry name" value="Metal cation-transporting ATPase, ATP-binding domain N"/>
    <property type="match status" value="1"/>
</dbReference>
<dbReference type="PANTHER" id="PTHR43294:SF21">
    <property type="entry name" value="CATION TRANSPORTING ATPASE"/>
    <property type="match status" value="1"/>
</dbReference>
<feature type="transmembrane region" description="Helical" evidence="11">
    <location>
        <begin position="728"/>
        <end position="749"/>
    </location>
</feature>
<dbReference type="GO" id="GO:0005886">
    <property type="term" value="C:plasma membrane"/>
    <property type="evidence" value="ECO:0007669"/>
    <property type="project" value="UniProtKB-SubCell"/>
</dbReference>
<dbReference type="Gene3D" id="2.70.150.10">
    <property type="entry name" value="Calcium-transporting ATPase, cytoplasmic transduction domain A"/>
    <property type="match status" value="1"/>
</dbReference>
<accession>E6W518</accession>
<dbReference type="SUPFAM" id="SSF81665">
    <property type="entry name" value="Calcium ATPase, transmembrane domain M"/>
    <property type="match status" value="1"/>
</dbReference>
<keyword evidence="5" id="KW-0479">Metal-binding</keyword>
<dbReference type="InterPro" id="IPR023299">
    <property type="entry name" value="ATPase_P-typ_cyto_dom_N"/>
</dbReference>
<sequence>MSGRTSDTMNWHALEADVAMEQLKSRPEGLTPEEVQERLKEYGPNSLPAPLKKSALMRFLSQLHNVLIYLLLVAAVVTAFLGEWVDTGVILGVVIINTFIGFIQEGKAEKALDAIRNMLSPQALVLRDGKQLQVAADTLVPGDVVILQSGDKVPADVRIFRARDLRIDEAMLTGESVPAEKYTTAVPEDAPIGDRKGMAYSGTLVTYGQARGVVSGTGVATEIGRINAMLTEVEAITTPLLRKMDHFGRILTMAILLLAAFSFTIGLLFQGYNLVENLLAAVSLAVAAIPEGLPAIMTITLALGVQRMARRNSIIRQLPAVETLGSVTVICSDKTGTLTRNEMTVTTIATADGLIEVDGVGYQPVGNFHRNGERIEADTDTLLRHLCRVGLLCNDSVLSQSENEWTIQGDPTEGALITLALKAGMDRRQEQGKYPRDDSIPFESDHRFMATLHHDHNGKGFAFVKGAPERLLEMCEQQRTQDGSNVSLEKAYWQECIQQIASQGQRTLALACKPMPAQQTELSFDDVQSGLVLLGMVGIIDPPRTEAIEGIRQCLSAGIRVKMITGDHALTARAIGKELGIGDGTTALTGSELETMDDEELMRRIDEVDIFARSSPEHKLRLVKALQSQGNIVAMTGDGVNDAPALKRADVGVAMGIKGTEVSKEASKMVLADDNFASIVAAVKEGRTIYDNLKKAILFILPTNGGQAGAILVAILLGMAAMPITPVQILWVNMVTAVTLALVLAFDPSERNVMNRPPRDPGEPILSPFLIWRIAFVSLILVIGSLSMFQWGLDNKHMSLESARSAAINGLVVGQIFYLFSVRRIIDTSFSPLAFTGNIYAWIAIGVVIVLQGLFTYFPPMQQLFGTGPLDLTAWLRIIWIGVAIFLVVEVEKFVWRRRLCRGDQCEQP</sequence>
<dbReference type="Gene3D" id="3.40.1110.10">
    <property type="entry name" value="Calcium-transporting ATPase, cytoplasmic domain N"/>
    <property type="match status" value="1"/>
</dbReference>
<evidence type="ECO:0000313" key="13">
    <source>
        <dbReference type="EMBL" id="ADU65994.1"/>
    </source>
</evidence>
<feature type="transmembrane region" description="Helical" evidence="11">
    <location>
        <begin position="278"/>
        <end position="305"/>
    </location>
</feature>
<dbReference type="GO" id="GO:0030007">
    <property type="term" value="P:intracellular potassium ion homeostasis"/>
    <property type="evidence" value="ECO:0007669"/>
    <property type="project" value="TreeGrafter"/>
</dbReference>
<feature type="transmembrane region" description="Helical" evidence="11">
    <location>
        <begin position="63"/>
        <end position="81"/>
    </location>
</feature>